<sequence>MSKLHFQTACPLQLRRKRHTLATSDYNNRRTLNETIGHVHQRTL</sequence>
<dbReference type="EMBL" id="ADBF01000002">
    <property type="protein sequence ID" value="EFE51064.1"/>
    <property type="molecule type" value="Genomic_DNA"/>
</dbReference>
<reference evidence="1 2" key="1">
    <citation type="submission" date="2010-02" db="EMBL/GenBank/DDBJ databases">
        <authorList>
            <person name="Weinstock G."/>
            <person name="Sodergren E."/>
            <person name="Clifton S."/>
            <person name="Fulton L."/>
            <person name="Fulton B."/>
            <person name="Courtney L."/>
            <person name="Fronick C."/>
            <person name="Harrison M."/>
            <person name="Strong C."/>
            <person name="Farmer C."/>
            <person name="Delahaunty K."/>
            <person name="Markovic C."/>
            <person name="Hall O."/>
            <person name="Minx P."/>
            <person name="Tomlinson C."/>
            <person name="Mitreva M."/>
            <person name="Nelson J."/>
            <person name="Hou S."/>
            <person name="Wollam A."/>
            <person name="Pepin K.H."/>
            <person name="Johnson M."/>
            <person name="Bhonagiri V."/>
            <person name="Zhang X."/>
            <person name="Suruliraj S."/>
            <person name="Warren W."/>
            <person name="Chinwalla A."/>
            <person name="Mardis E.R."/>
            <person name="Wilson R.K."/>
        </authorList>
    </citation>
    <scope>NUCLEOTIDE SEQUENCE [LARGE SCALE GENOMIC DNA]</scope>
    <source>
        <strain evidence="1 2">ATCC 29315</strain>
    </source>
</reference>
<proteinExistence type="predicted"/>
<accession>D4DLW1</accession>
<gene>
    <name evidence="1" type="ORF">NEIELOOT_00020</name>
</gene>
<dbReference type="Proteomes" id="UP000005536">
    <property type="component" value="Unassembled WGS sequence"/>
</dbReference>
<evidence type="ECO:0000313" key="2">
    <source>
        <dbReference type="Proteomes" id="UP000005536"/>
    </source>
</evidence>
<organism evidence="1 2">
    <name type="scientific">Neisseria elongata subsp. glycolytica ATCC 29315</name>
    <dbReference type="NCBI Taxonomy" id="546263"/>
    <lineage>
        <taxon>Bacteria</taxon>
        <taxon>Pseudomonadati</taxon>
        <taxon>Pseudomonadota</taxon>
        <taxon>Betaproteobacteria</taxon>
        <taxon>Neisseriales</taxon>
        <taxon>Neisseriaceae</taxon>
        <taxon>Neisseria</taxon>
    </lineage>
</organism>
<name>D4DLW1_NEIEG</name>
<evidence type="ECO:0000313" key="1">
    <source>
        <dbReference type="EMBL" id="EFE51064.1"/>
    </source>
</evidence>
<comment type="caution">
    <text evidence="1">The sequence shown here is derived from an EMBL/GenBank/DDBJ whole genome shotgun (WGS) entry which is preliminary data.</text>
</comment>
<dbReference type="AlphaFoldDB" id="D4DLW1"/>
<protein>
    <submittedName>
        <fullName evidence="1">Uncharacterized protein</fullName>
    </submittedName>
</protein>